<dbReference type="InterPro" id="IPR029063">
    <property type="entry name" value="SAM-dependent_MTases_sf"/>
</dbReference>
<feature type="domain" description="Methyltransferase FkbM" evidence="1">
    <location>
        <begin position="34"/>
        <end position="200"/>
    </location>
</feature>
<gene>
    <name evidence="2" type="ORF">FHR75_000462</name>
</gene>
<dbReference type="NCBIfam" id="TIGR01444">
    <property type="entry name" value="fkbM_fam"/>
    <property type="match status" value="1"/>
</dbReference>
<evidence type="ECO:0000313" key="2">
    <source>
        <dbReference type="EMBL" id="MBB2899674.1"/>
    </source>
</evidence>
<name>A0A7W4XVY5_KINRA</name>
<comment type="caution">
    <text evidence="2">The sequence shown here is derived from an EMBL/GenBank/DDBJ whole genome shotgun (WGS) entry which is preliminary data.</text>
</comment>
<dbReference type="GO" id="GO:0032259">
    <property type="term" value="P:methylation"/>
    <property type="evidence" value="ECO:0007669"/>
    <property type="project" value="UniProtKB-KW"/>
</dbReference>
<dbReference type="Gene3D" id="3.40.50.150">
    <property type="entry name" value="Vaccinia Virus protein VP39"/>
    <property type="match status" value="1"/>
</dbReference>
<dbReference type="RefSeq" id="WP_311736456.1">
    <property type="nucleotide sequence ID" value="NZ_JACHVY010000001.1"/>
</dbReference>
<dbReference type="AlphaFoldDB" id="A0A7W4XVY5"/>
<organism evidence="2 3">
    <name type="scientific">Kineococcus radiotolerans</name>
    <dbReference type="NCBI Taxonomy" id="131568"/>
    <lineage>
        <taxon>Bacteria</taxon>
        <taxon>Bacillati</taxon>
        <taxon>Actinomycetota</taxon>
        <taxon>Actinomycetes</taxon>
        <taxon>Kineosporiales</taxon>
        <taxon>Kineosporiaceae</taxon>
        <taxon>Kineococcus</taxon>
    </lineage>
</organism>
<reference evidence="2 3" key="1">
    <citation type="submission" date="2020-08" db="EMBL/GenBank/DDBJ databases">
        <title>The Agave Microbiome: Exploring the role of microbial communities in plant adaptations to desert environments.</title>
        <authorList>
            <person name="Partida-Martinez L.P."/>
        </authorList>
    </citation>
    <scope>NUCLEOTIDE SEQUENCE [LARGE SCALE GENOMIC DNA]</scope>
    <source>
        <strain evidence="2 3">AS2.23</strain>
    </source>
</reference>
<dbReference type="GO" id="GO:0008171">
    <property type="term" value="F:O-methyltransferase activity"/>
    <property type="evidence" value="ECO:0007669"/>
    <property type="project" value="TreeGrafter"/>
</dbReference>
<keyword evidence="2" id="KW-0808">Transferase</keyword>
<evidence type="ECO:0000313" key="3">
    <source>
        <dbReference type="Proteomes" id="UP000533269"/>
    </source>
</evidence>
<sequence>MKQAQVDPARPGTVPRRSWLRKVLAPSRLTAVVDIGANPIDGDPPYRAMLDARLCTVLGFEPQAEARQRLNAAKGPHETYLADAVGDGEEHLLHVTAASGMTSLFHPDPSRLKLFNGFPGFGEVTGTVPVQTTRLDDVEELRAMDFLKIDVQGAELMVFQGGHQVLAEAVAVQTEVSFVPLYEGQPTFGDIDQELRAQGFLPHAMPALKRWAIAPVVIDDDVYRPLNQLLEADVVYVRDFAHSDRMSDEQLKHLAMIAHHVYGSFDLAHHCVAALASRGVLAAYAPEAYLAQLSG</sequence>
<dbReference type="InterPro" id="IPR053188">
    <property type="entry name" value="FkbM_Methyltransferase"/>
</dbReference>
<dbReference type="SUPFAM" id="SSF53335">
    <property type="entry name" value="S-adenosyl-L-methionine-dependent methyltransferases"/>
    <property type="match status" value="1"/>
</dbReference>
<dbReference type="EMBL" id="JACHVY010000001">
    <property type="protein sequence ID" value="MBB2899674.1"/>
    <property type="molecule type" value="Genomic_DNA"/>
</dbReference>
<proteinExistence type="predicted"/>
<evidence type="ECO:0000259" key="1">
    <source>
        <dbReference type="Pfam" id="PF05050"/>
    </source>
</evidence>
<protein>
    <submittedName>
        <fullName evidence="2">FkbM family methyltransferase</fullName>
    </submittedName>
</protein>
<reference evidence="2 3" key="2">
    <citation type="submission" date="2020-08" db="EMBL/GenBank/DDBJ databases">
        <authorList>
            <person name="Partida-Martinez L."/>
            <person name="Huntemann M."/>
            <person name="Clum A."/>
            <person name="Wang J."/>
            <person name="Palaniappan K."/>
            <person name="Ritter S."/>
            <person name="Chen I.-M."/>
            <person name="Stamatis D."/>
            <person name="Reddy T."/>
            <person name="O'Malley R."/>
            <person name="Daum C."/>
            <person name="Shapiro N."/>
            <person name="Ivanova N."/>
            <person name="Kyrpides N."/>
            <person name="Woyke T."/>
        </authorList>
    </citation>
    <scope>NUCLEOTIDE SEQUENCE [LARGE SCALE GENOMIC DNA]</scope>
    <source>
        <strain evidence="2 3">AS2.23</strain>
    </source>
</reference>
<dbReference type="Proteomes" id="UP000533269">
    <property type="component" value="Unassembled WGS sequence"/>
</dbReference>
<dbReference type="PANTHER" id="PTHR36973">
    <property type="entry name" value="SLL1456 PROTEIN-RELATED"/>
    <property type="match status" value="1"/>
</dbReference>
<accession>A0A7W4XVY5</accession>
<dbReference type="InterPro" id="IPR006342">
    <property type="entry name" value="FkbM_mtfrase"/>
</dbReference>
<dbReference type="PANTHER" id="PTHR36973:SF4">
    <property type="entry name" value="NODULATION PROTEIN"/>
    <property type="match status" value="1"/>
</dbReference>
<dbReference type="Pfam" id="PF05050">
    <property type="entry name" value="Methyltransf_21"/>
    <property type="match status" value="1"/>
</dbReference>
<keyword evidence="2" id="KW-0489">Methyltransferase</keyword>